<dbReference type="PRINTS" id="PR01590">
    <property type="entry name" value="HTHFIS"/>
</dbReference>
<dbReference type="Gene3D" id="3.30.450.20">
    <property type="entry name" value="PAS domain"/>
    <property type="match status" value="1"/>
</dbReference>
<dbReference type="PANTHER" id="PTHR32071">
    <property type="entry name" value="TRANSCRIPTIONAL REGULATORY PROTEIN"/>
    <property type="match status" value="1"/>
</dbReference>
<keyword evidence="3" id="KW-0805">Transcription regulation</keyword>
<name>A0A831ZYG9_9BACT</name>
<accession>A0A831ZYG9</accession>
<dbReference type="GO" id="GO:0005524">
    <property type="term" value="F:ATP binding"/>
    <property type="evidence" value="ECO:0007669"/>
    <property type="project" value="UniProtKB-KW"/>
</dbReference>
<evidence type="ECO:0000256" key="2">
    <source>
        <dbReference type="ARBA" id="ARBA00022840"/>
    </source>
</evidence>
<dbReference type="NCBIfam" id="TIGR00229">
    <property type="entry name" value="sensory_box"/>
    <property type="match status" value="1"/>
</dbReference>
<reference evidence="7" key="1">
    <citation type="journal article" date="2020" name="mSystems">
        <title>Genome- and Community-Level Interaction Insights into Carbon Utilization and Element Cycling Functions of Hydrothermarchaeota in Hydrothermal Sediment.</title>
        <authorList>
            <person name="Zhou Z."/>
            <person name="Liu Y."/>
            <person name="Xu W."/>
            <person name="Pan J."/>
            <person name="Luo Z.H."/>
            <person name="Li M."/>
        </authorList>
    </citation>
    <scope>NUCLEOTIDE SEQUENCE [LARGE SCALE GENOMIC DNA]</scope>
    <source>
        <strain evidence="7">SpSt-456</strain>
    </source>
</reference>
<dbReference type="Pfam" id="PF08448">
    <property type="entry name" value="PAS_4"/>
    <property type="match status" value="1"/>
</dbReference>
<dbReference type="InterPro" id="IPR000014">
    <property type="entry name" value="PAS"/>
</dbReference>
<dbReference type="GO" id="GO:0043565">
    <property type="term" value="F:sequence-specific DNA binding"/>
    <property type="evidence" value="ECO:0007669"/>
    <property type="project" value="InterPro"/>
</dbReference>
<dbReference type="InterPro" id="IPR003593">
    <property type="entry name" value="AAA+_ATPase"/>
</dbReference>
<dbReference type="Pfam" id="PF02954">
    <property type="entry name" value="HTH_8"/>
    <property type="match status" value="1"/>
</dbReference>
<sequence>MASARRALISGLFSRPVECAAVFNDLPDALLFLSPNRRVLYLNRAAEVLTGLSRQDAQGLPCRHVVRSNVCAGQCPLDDLSRDSGPVCRQADVINRDRRRVPVRLCAVMLRDVRGAVVGFMEVLEDLRSLEDVETRKGQAYQFGRIVGRSPAMERLFAILPGIAQTDSSVLITGETGTGKDLLAEAIHQLSARAKGPFVKVNCGALPETLLESELFGHQKGAFTGATENKPGRFRLAHNGTLFLTEIGDLPLPLQVKLLTFLDDHVIYPLGSTKGTRVDVRVIAATHRDLQAMVREGKFRQDLLYRLNVVRVHIPPLRERGEDVRLLLDHFLAAFVSDFHKHIKGFSRDALKCLLEYPYPGNVRELKNIVEYAVNVCQEETIQIHHLPSYMTEVPVTIVAPRPEGRDMEGEEAVPKGAVVEAGQSGAWAEMERRLIVEALVRAKGRRGRAAQILGWGRSTLWRKMKQYGLLERDEDASLQGES</sequence>
<keyword evidence="2" id="KW-0067">ATP-binding</keyword>
<evidence type="ECO:0000256" key="1">
    <source>
        <dbReference type="ARBA" id="ARBA00022741"/>
    </source>
</evidence>
<dbReference type="SUPFAM" id="SSF55785">
    <property type="entry name" value="PYP-like sensor domain (PAS domain)"/>
    <property type="match status" value="1"/>
</dbReference>
<dbReference type="InterPro" id="IPR002197">
    <property type="entry name" value="HTH_Fis"/>
</dbReference>
<evidence type="ECO:0000259" key="6">
    <source>
        <dbReference type="PROSITE" id="PS50112"/>
    </source>
</evidence>
<dbReference type="InterPro" id="IPR035965">
    <property type="entry name" value="PAS-like_dom_sf"/>
</dbReference>
<dbReference type="InterPro" id="IPR058031">
    <property type="entry name" value="AAA_lid_NorR"/>
</dbReference>
<dbReference type="SUPFAM" id="SSF52540">
    <property type="entry name" value="P-loop containing nucleoside triphosphate hydrolases"/>
    <property type="match status" value="1"/>
</dbReference>
<dbReference type="PROSITE" id="PS00688">
    <property type="entry name" value="SIGMA54_INTERACT_3"/>
    <property type="match status" value="1"/>
</dbReference>
<dbReference type="InterPro" id="IPR025944">
    <property type="entry name" value="Sigma_54_int_dom_CS"/>
</dbReference>
<dbReference type="InterPro" id="IPR013656">
    <property type="entry name" value="PAS_4"/>
</dbReference>
<dbReference type="SUPFAM" id="SSF46689">
    <property type="entry name" value="Homeodomain-like"/>
    <property type="match status" value="1"/>
</dbReference>
<dbReference type="Gene3D" id="3.40.50.300">
    <property type="entry name" value="P-loop containing nucleotide triphosphate hydrolases"/>
    <property type="match status" value="1"/>
</dbReference>
<dbReference type="EMBL" id="DSTK01000006">
    <property type="protein sequence ID" value="HFK95955.1"/>
    <property type="molecule type" value="Genomic_DNA"/>
</dbReference>
<protein>
    <submittedName>
        <fullName evidence="7">PAS domain-containing protein</fullName>
    </submittedName>
</protein>
<dbReference type="InterPro" id="IPR025662">
    <property type="entry name" value="Sigma_54_int_dom_ATP-bd_1"/>
</dbReference>
<dbReference type="PROSITE" id="PS50112">
    <property type="entry name" value="PAS"/>
    <property type="match status" value="1"/>
</dbReference>
<dbReference type="PROSITE" id="PS00675">
    <property type="entry name" value="SIGMA54_INTERACT_1"/>
    <property type="match status" value="1"/>
</dbReference>
<dbReference type="PROSITE" id="PS50045">
    <property type="entry name" value="SIGMA54_INTERACT_4"/>
    <property type="match status" value="1"/>
</dbReference>
<dbReference type="Gene3D" id="1.10.8.60">
    <property type="match status" value="1"/>
</dbReference>
<evidence type="ECO:0000256" key="3">
    <source>
        <dbReference type="ARBA" id="ARBA00023015"/>
    </source>
</evidence>
<dbReference type="SMART" id="SM00382">
    <property type="entry name" value="AAA"/>
    <property type="match status" value="1"/>
</dbReference>
<dbReference type="FunFam" id="3.40.50.300:FF:000006">
    <property type="entry name" value="DNA-binding transcriptional regulator NtrC"/>
    <property type="match status" value="1"/>
</dbReference>
<gene>
    <name evidence="7" type="ORF">ENS06_01365</name>
</gene>
<dbReference type="AlphaFoldDB" id="A0A831ZYG9"/>
<evidence type="ECO:0000313" key="7">
    <source>
        <dbReference type="EMBL" id="HFK95955.1"/>
    </source>
</evidence>
<feature type="domain" description="PAS" evidence="6">
    <location>
        <begin position="22"/>
        <end position="59"/>
    </location>
</feature>
<dbReference type="Gene3D" id="1.10.10.60">
    <property type="entry name" value="Homeodomain-like"/>
    <property type="match status" value="1"/>
</dbReference>
<evidence type="ECO:0000259" key="5">
    <source>
        <dbReference type="PROSITE" id="PS50045"/>
    </source>
</evidence>
<dbReference type="Pfam" id="PF00158">
    <property type="entry name" value="Sigma54_activat"/>
    <property type="match status" value="1"/>
</dbReference>
<organism evidence="7">
    <name type="scientific">Desulfacinum infernum</name>
    <dbReference type="NCBI Taxonomy" id="35837"/>
    <lineage>
        <taxon>Bacteria</taxon>
        <taxon>Pseudomonadati</taxon>
        <taxon>Thermodesulfobacteriota</taxon>
        <taxon>Syntrophobacteria</taxon>
        <taxon>Syntrophobacterales</taxon>
        <taxon>Syntrophobacteraceae</taxon>
        <taxon>Desulfacinum</taxon>
    </lineage>
</organism>
<dbReference type="InterPro" id="IPR009057">
    <property type="entry name" value="Homeodomain-like_sf"/>
</dbReference>
<dbReference type="InterPro" id="IPR002078">
    <property type="entry name" value="Sigma_54_int"/>
</dbReference>
<proteinExistence type="predicted"/>
<dbReference type="InterPro" id="IPR027417">
    <property type="entry name" value="P-loop_NTPase"/>
</dbReference>
<comment type="caution">
    <text evidence="7">The sequence shown here is derived from an EMBL/GenBank/DDBJ whole genome shotgun (WGS) entry which is preliminary data.</text>
</comment>
<dbReference type="CDD" id="cd00130">
    <property type="entry name" value="PAS"/>
    <property type="match status" value="1"/>
</dbReference>
<keyword evidence="1" id="KW-0547">Nucleotide-binding</keyword>
<feature type="domain" description="Sigma-54 factor interaction" evidence="5">
    <location>
        <begin position="146"/>
        <end position="375"/>
    </location>
</feature>
<keyword evidence="4" id="KW-0804">Transcription</keyword>
<dbReference type="Pfam" id="PF25601">
    <property type="entry name" value="AAA_lid_14"/>
    <property type="match status" value="1"/>
</dbReference>
<evidence type="ECO:0000256" key="4">
    <source>
        <dbReference type="ARBA" id="ARBA00023163"/>
    </source>
</evidence>
<dbReference type="CDD" id="cd00009">
    <property type="entry name" value="AAA"/>
    <property type="match status" value="1"/>
</dbReference>
<dbReference type="GO" id="GO:0006355">
    <property type="term" value="P:regulation of DNA-templated transcription"/>
    <property type="evidence" value="ECO:0007669"/>
    <property type="project" value="InterPro"/>
</dbReference>